<dbReference type="Pfam" id="PF01569">
    <property type="entry name" value="PAP2"/>
    <property type="match status" value="1"/>
</dbReference>
<dbReference type="EMBL" id="CP039396">
    <property type="protein sequence ID" value="QCD42666.1"/>
    <property type="molecule type" value="Genomic_DNA"/>
</dbReference>
<organism evidence="3 4">
    <name type="scientific">Duncaniella dubosii</name>
    <dbReference type="NCBI Taxonomy" id="2518971"/>
    <lineage>
        <taxon>Bacteria</taxon>
        <taxon>Pseudomonadati</taxon>
        <taxon>Bacteroidota</taxon>
        <taxon>Bacteroidia</taxon>
        <taxon>Bacteroidales</taxon>
        <taxon>Muribaculaceae</taxon>
        <taxon>Duncaniella</taxon>
    </lineage>
</organism>
<protein>
    <recommendedName>
        <fullName evidence="2">Phosphatidic acid phosphatase type 2/haloperoxidase domain-containing protein</fullName>
    </recommendedName>
</protein>
<dbReference type="KEGG" id="ddb:E7747_10485"/>
<dbReference type="RefSeq" id="WP_123615585.1">
    <property type="nucleotide sequence ID" value="NZ_CAXHQF010000059.1"/>
</dbReference>
<keyword evidence="1" id="KW-1133">Transmembrane helix</keyword>
<dbReference type="AlphaFoldDB" id="A0A4P7W3R5"/>
<reference evidence="4" key="1">
    <citation type="submission" date="2019-02" db="EMBL/GenBank/DDBJ databases">
        <title>Isolation and identification of novel species under the genus Muribaculum.</title>
        <authorList>
            <person name="Miyake S."/>
            <person name="Ding Y."/>
            <person name="Low A."/>
            <person name="Soh M."/>
            <person name="Seedorf H."/>
        </authorList>
    </citation>
    <scope>NUCLEOTIDE SEQUENCE [LARGE SCALE GENOMIC DNA]</scope>
    <source>
        <strain evidence="4">H5</strain>
    </source>
</reference>
<evidence type="ECO:0000259" key="2">
    <source>
        <dbReference type="Pfam" id="PF01569"/>
    </source>
</evidence>
<name>A0A4P7W3R5_9BACT</name>
<feature type="transmembrane region" description="Helical" evidence="1">
    <location>
        <begin position="37"/>
        <end position="59"/>
    </location>
</feature>
<feature type="transmembrane region" description="Helical" evidence="1">
    <location>
        <begin position="181"/>
        <end position="201"/>
    </location>
</feature>
<keyword evidence="1" id="KW-0812">Transmembrane</keyword>
<feature type="transmembrane region" description="Helical" evidence="1">
    <location>
        <begin position="79"/>
        <end position="97"/>
    </location>
</feature>
<dbReference type="Proteomes" id="UP000297149">
    <property type="component" value="Chromosome"/>
</dbReference>
<evidence type="ECO:0000313" key="4">
    <source>
        <dbReference type="Proteomes" id="UP000297149"/>
    </source>
</evidence>
<feature type="transmembrane region" description="Helical" evidence="1">
    <location>
        <begin position="103"/>
        <end position="126"/>
    </location>
</feature>
<dbReference type="Gene3D" id="1.20.144.10">
    <property type="entry name" value="Phosphatidic acid phosphatase type 2/haloperoxidase"/>
    <property type="match status" value="1"/>
</dbReference>
<sequence length="202" mass="22086">MKKISEILSAVFSPLLVPTYGMVLAAFLTILRMLPSNLLWTAIGITFVITCLVPVSAIVALYRSGVIKDPALNNRTERFIPYGVVVLCYLGCGFFFYKASAPFWLPMFFAGGALATVISTVVNCWWKISAHAAAMGGLVALVFRIVASHYALFNMNVWLSGVIIVAGLVMTARVYLSRHTLWQVLAGCANGFLCVYLMSMIN</sequence>
<gene>
    <name evidence="3" type="ORF">E7747_10485</name>
</gene>
<evidence type="ECO:0000256" key="1">
    <source>
        <dbReference type="SAM" id="Phobius"/>
    </source>
</evidence>
<accession>A0A4P7W3R5</accession>
<keyword evidence="1" id="KW-0472">Membrane</keyword>
<feature type="transmembrane region" description="Helical" evidence="1">
    <location>
        <begin position="158"/>
        <end position="176"/>
    </location>
</feature>
<feature type="transmembrane region" description="Helical" evidence="1">
    <location>
        <begin position="7"/>
        <end position="31"/>
    </location>
</feature>
<dbReference type="InterPro" id="IPR000326">
    <property type="entry name" value="PAP2/HPO"/>
</dbReference>
<feature type="transmembrane region" description="Helical" evidence="1">
    <location>
        <begin position="133"/>
        <end position="152"/>
    </location>
</feature>
<feature type="domain" description="Phosphatidic acid phosphatase type 2/haloperoxidase" evidence="2">
    <location>
        <begin position="128"/>
        <end position="199"/>
    </location>
</feature>
<evidence type="ECO:0000313" key="3">
    <source>
        <dbReference type="EMBL" id="QCD42666.1"/>
    </source>
</evidence>
<proteinExistence type="predicted"/>
<keyword evidence="4" id="KW-1185">Reference proteome</keyword>